<accession>A0ABD5X6W9</accession>
<dbReference type="AlphaFoldDB" id="A0ABD5X6W9"/>
<name>A0ABD5X6W9_9EURY</name>
<organism evidence="1 2">
    <name type="scientific">Halovenus rubra</name>
    <dbReference type="NCBI Taxonomy" id="869890"/>
    <lineage>
        <taxon>Archaea</taxon>
        <taxon>Methanobacteriati</taxon>
        <taxon>Methanobacteriota</taxon>
        <taxon>Stenosarchaea group</taxon>
        <taxon>Halobacteria</taxon>
        <taxon>Halobacteriales</taxon>
        <taxon>Haloarculaceae</taxon>
        <taxon>Halovenus</taxon>
    </lineage>
</organism>
<sequence length="78" mass="8921">MNNKYDSVSKVTLDGILQTLPNFLEFRASIDVVEDGIREQVIMLSTIKSIPSSHNDWLRNVRGKPTNDCTATNRMRRL</sequence>
<dbReference type="Proteomes" id="UP001596414">
    <property type="component" value="Unassembled WGS sequence"/>
</dbReference>
<dbReference type="RefSeq" id="WP_267637210.1">
    <property type="nucleotide sequence ID" value="NZ_JAODIY010000009.1"/>
</dbReference>
<gene>
    <name evidence="1" type="ORF">ACFQJ7_13080</name>
</gene>
<proteinExistence type="predicted"/>
<reference evidence="1 2" key="1">
    <citation type="journal article" date="2014" name="Int. J. Syst. Evol. Microbiol.">
        <title>Complete genome sequence of Corynebacterium casei LMG S-19264T (=DSM 44701T), isolated from a smear-ripened cheese.</title>
        <authorList>
            <consortium name="US DOE Joint Genome Institute (JGI-PGF)"/>
            <person name="Walter F."/>
            <person name="Albersmeier A."/>
            <person name="Kalinowski J."/>
            <person name="Ruckert C."/>
        </authorList>
    </citation>
    <scope>NUCLEOTIDE SEQUENCE [LARGE SCALE GENOMIC DNA]</scope>
    <source>
        <strain evidence="1 2">CGMCC 4.7215</strain>
    </source>
</reference>
<protein>
    <submittedName>
        <fullName evidence="1">Uncharacterized protein</fullName>
    </submittedName>
</protein>
<comment type="caution">
    <text evidence="1">The sequence shown here is derived from an EMBL/GenBank/DDBJ whole genome shotgun (WGS) entry which is preliminary data.</text>
</comment>
<dbReference type="EMBL" id="JBHSZQ010000047">
    <property type="protein sequence ID" value="MFC7126945.1"/>
    <property type="molecule type" value="Genomic_DNA"/>
</dbReference>
<evidence type="ECO:0000313" key="2">
    <source>
        <dbReference type="Proteomes" id="UP001596414"/>
    </source>
</evidence>
<evidence type="ECO:0000313" key="1">
    <source>
        <dbReference type="EMBL" id="MFC7126945.1"/>
    </source>
</evidence>